<evidence type="ECO:0000256" key="2">
    <source>
        <dbReference type="ARBA" id="ARBA00022692"/>
    </source>
</evidence>
<dbReference type="PANTHER" id="PTHR47547">
    <property type="match status" value="1"/>
</dbReference>
<keyword evidence="2 5" id="KW-0812">Transmembrane</keyword>
<feature type="transmembrane region" description="Helical" evidence="5">
    <location>
        <begin position="200"/>
        <end position="223"/>
    </location>
</feature>
<evidence type="ECO:0000256" key="1">
    <source>
        <dbReference type="ARBA" id="ARBA00004141"/>
    </source>
</evidence>
<dbReference type="InterPro" id="IPR052962">
    <property type="entry name" value="AA_Transporter_AGT"/>
</dbReference>
<accession>A0A4P2VT36</accession>
<dbReference type="AlphaFoldDB" id="A0A4P2VT36"/>
<feature type="transmembrane region" description="Helical" evidence="5">
    <location>
        <begin position="489"/>
        <end position="507"/>
    </location>
</feature>
<dbReference type="GO" id="GO:0022857">
    <property type="term" value="F:transmembrane transporter activity"/>
    <property type="evidence" value="ECO:0007669"/>
    <property type="project" value="InterPro"/>
</dbReference>
<name>A0A4P2VT36_FLUSA</name>
<protein>
    <submittedName>
        <fullName evidence="6">APC family permease</fullName>
    </submittedName>
</protein>
<feature type="transmembrane region" description="Helical" evidence="5">
    <location>
        <begin position="162"/>
        <end position="180"/>
    </location>
</feature>
<feature type="transmembrane region" description="Helical" evidence="5">
    <location>
        <begin position="7"/>
        <end position="32"/>
    </location>
</feature>
<evidence type="ECO:0000313" key="6">
    <source>
        <dbReference type="EMBL" id="BBH52495.1"/>
    </source>
</evidence>
<keyword evidence="4 5" id="KW-0472">Membrane</keyword>
<organism evidence="6 7">
    <name type="scientific">Fluviispira sanaruensis</name>
    <dbReference type="NCBI Taxonomy" id="2493639"/>
    <lineage>
        <taxon>Bacteria</taxon>
        <taxon>Pseudomonadati</taxon>
        <taxon>Bdellovibrionota</taxon>
        <taxon>Oligoflexia</taxon>
        <taxon>Silvanigrellales</taxon>
        <taxon>Silvanigrellaceae</taxon>
        <taxon>Fluviispira</taxon>
    </lineage>
</organism>
<evidence type="ECO:0000256" key="5">
    <source>
        <dbReference type="SAM" id="Phobius"/>
    </source>
</evidence>
<feature type="transmembrane region" description="Helical" evidence="5">
    <location>
        <begin position="129"/>
        <end position="150"/>
    </location>
</feature>
<reference evidence="6 7" key="1">
    <citation type="submission" date="2018-12" db="EMBL/GenBank/DDBJ databases">
        <title>Rubrispira sanarue gen. nov., sp., nov., a member of the order Silvanigrellales, isolated from a brackish lake in Hamamatsu Japan.</title>
        <authorList>
            <person name="Maejima Y."/>
            <person name="Iino T."/>
            <person name="Muraguchi Y."/>
            <person name="Fukuda K."/>
            <person name="Nojiri H."/>
            <person name="Ohkuma M."/>
            <person name="Moriuchi R."/>
            <person name="Dohra H."/>
            <person name="Kimbara K."/>
            <person name="Shintani M."/>
        </authorList>
    </citation>
    <scope>NUCLEOTIDE SEQUENCE [LARGE SCALE GENOMIC DNA]</scope>
    <source>
        <strain evidence="6 7">RF1110005</strain>
    </source>
</reference>
<comment type="subcellular location">
    <subcellularLocation>
        <location evidence="1">Membrane</location>
        <topology evidence="1">Multi-pass membrane protein</topology>
    </subcellularLocation>
</comment>
<dbReference type="PIRSF" id="PIRSF006060">
    <property type="entry name" value="AA_transporter"/>
    <property type="match status" value="1"/>
</dbReference>
<evidence type="ECO:0000313" key="7">
    <source>
        <dbReference type="Proteomes" id="UP000291236"/>
    </source>
</evidence>
<evidence type="ECO:0000256" key="3">
    <source>
        <dbReference type="ARBA" id="ARBA00022989"/>
    </source>
</evidence>
<keyword evidence="3 5" id="KW-1133">Transmembrane helix</keyword>
<feature type="transmembrane region" description="Helical" evidence="5">
    <location>
        <begin position="424"/>
        <end position="443"/>
    </location>
</feature>
<feature type="transmembrane region" description="Helical" evidence="5">
    <location>
        <begin position="400"/>
        <end position="418"/>
    </location>
</feature>
<feature type="transmembrane region" description="Helical" evidence="5">
    <location>
        <begin position="280"/>
        <end position="302"/>
    </location>
</feature>
<dbReference type="KEGG" id="sbf:JCM31447_09360"/>
<dbReference type="Proteomes" id="UP000291236">
    <property type="component" value="Chromosome"/>
</dbReference>
<sequence length="526" mass="57766">MLPKRNVGLIGVTLASVGSMVGSGWLFGPLYAAQMAGPASITSWLLGGFCFVFIVLTFAELASMFPIMGGLTSYPFFTHGKFSGVLTGWIYFLCFVTISPIESLAVVQYASNYFPELVMRTTGKPELSVIGYITSALILFIIIFINRYSVKFLTRTNTLATIWKLFVPLAIAVAFIFSPSSDFSNINHFHGFAPNGLQGIMASLSVGGIIFAFGGFQSGIILAGETKNPQRNIPLAALSSILIVTLLYCLIQFAFIIAIPAESLSEGWSKLSFSGDMGPFAGLALAAGFTFLCSLLYLDAVVSPFGSGLMMTSTTSRVLRTLGTIGAAPKAMTRLNKHGSPETSLWVCFFVGLILIFPFPGWKEMVTFLTSSFVLTLSVTPIALMVLRDKYPEAKRPFKLPFYHIMSLIAFCICGLMMHWIGFIVLLKLSIIITLFTIIFAIIKYREGKVVFAKYNFKCSLWLIAYLIGFTIINYFSAFGSGIQKLSTFEGNMCAVFFSILIFYIACKNSLNKENVIKNINEFNLK</sequence>
<feature type="transmembrane region" description="Helical" evidence="5">
    <location>
        <begin position="368"/>
        <end position="388"/>
    </location>
</feature>
<proteinExistence type="predicted"/>
<dbReference type="Pfam" id="PF13520">
    <property type="entry name" value="AA_permease_2"/>
    <property type="match status" value="1"/>
</dbReference>
<dbReference type="PANTHER" id="PTHR47547:SF1">
    <property type="entry name" value="ASPARTATE-PROTON SYMPORTER"/>
    <property type="match status" value="1"/>
</dbReference>
<feature type="transmembrane region" description="Helical" evidence="5">
    <location>
        <begin position="235"/>
        <end position="260"/>
    </location>
</feature>
<feature type="transmembrane region" description="Helical" evidence="5">
    <location>
        <begin position="44"/>
        <end position="68"/>
    </location>
</feature>
<evidence type="ECO:0000256" key="4">
    <source>
        <dbReference type="ARBA" id="ARBA00023136"/>
    </source>
</evidence>
<dbReference type="EMBL" id="AP019368">
    <property type="protein sequence ID" value="BBH52495.1"/>
    <property type="molecule type" value="Genomic_DNA"/>
</dbReference>
<feature type="transmembrane region" description="Helical" evidence="5">
    <location>
        <begin position="455"/>
        <end position="477"/>
    </location>
</feature>
<keyword evidence="7" id="KW-1185">Reference proteome</keyword>
<dbReference type="GO" id="GO:0016020">
    <property type="term" value="C:membrane"/>
    <property type="evidence" value="ECO:0007669"/>
    <property type="project" value="UniProtKB-SubCell"/>
</dbReference>
<dbReference type="RefSeq" id="WP_172603774.1">
    <property type="nucleotide sequence ID" value="NZ_AP019368.1"/>
</dbReference>
<feature type="transmembrane region" description="Helical" evidence="5">
    <location>
        <begin position="89"/>
        <end position="109"/>
    </location>
</feature>
<dbReference type="Gene3D" id="1.20.1740.10">
    <property type="entry name" value="Amino acid/polyamine transporter I"/>
    <property type="match status" value="1"/>
</dbReference>
<dbReference type="InterPro" id="IPR002293">
    <property type="entry name" value="AA/rel_permease1"/>
</dbReference>
<gene>
    <name evidence="6" type="ORF">JCM31447_09360</name>
</gene>
<feature type="transmembrane region" description="Helical" evidence="5">
    <location>
        <begin position="344"/>
        <end position="362"/>
    </location>
</feature>